<dbReference type="SUPFAM" id="SSF52266">
    <property type="entry name" value="SGNH hydrolase"/>
    <property type="match status" value="1"/>
</dbReference>
<dbReference type="AlphaFoldDB" id="A0A845AC54"/>
<dbReference type="GO" id="GO:0019433">
    <property type="term" value="P:triglyceride catabolic process"/>
    <property type="evidence" value="ECO:0007669"/>
    <property type="project" value="TreeGrafter"/>
</dbReference>
<accession>A0A845AC54</accession>
<dbReference type="EMBL" id="WTYQ01000001">
    <property type="protein sequence ID" value="MXP24758.1"/>
    <property type="molecule type" value="Genomic_DNA"/>
</dbReference>
<evidence type="ECO:0000259" key="3">
    <source>
        <dbReference type="Pfam" id="PF13472"/>
    </source>
</evidence>
<feature type="domain" description="SGNH hydrolase-type esterase" evidence="3">
    <location>
        <begin position="51"/>
        <end position="281"/>
    </location>
</feature>
<feature type="disulfide bond" evidence="2">
    <location>
        <begin position="146"/>
        <end position="159"/>
    </location>
</feature>
<dbReference type="Pfam" id="PF13472">
    <property type="entry name" value="Lipase_GDSL_2"/>
    <property type="match status" value="1"/>
</dbReference>
<dbReference type="Gene3D" id="3.40.50.1110">
    <property type="entry name" value="SGNH hydrolase"/>
    <property type="match status" value="1"/>
</dbReference>
<protein>
    <submittedName>
        <fullName evidence="4">SGNH/GDSL hydrolase family protein</fullName>
    </submittedName>
</protein>
<evidence type="ECO:0000256" key="1">
    <source>
        <dbReference type="PIRSR" id="PIRSR637460-1"/>
    </source>
</evidence>
<evidence type="ECO:0000313" key="4">
    <source>
        <dbReference type="EMBL" id="MXP24758.1"/>
    </source>
</evidence>
<dbReference type="Proteomes" id="UP000460561">
    <property type="component" value="Unassembled WGS sequence"/>
</dbReference>
<dbReference type="PROSITE" id="PS51257">
    <property type="entry name" value="PROKAR_LIPOPROTEIN"/>
    <property type="match status" value="1"/>
</dbReference>
<dbReference type="PANTHER" id="PTHR37981">
    <property type="entry name" value="LIPASE 2"/>
    <property type="match status" value="1"/>
</dbReference>
<dbReference type="CDD" id="cd01823">
    <property type="entry name" value="SEST_like"/>
    <property type="match status" value="1"/>
</dbReference>
<dbReference type="RefSeq" id="WP_160737957.1">
    <property type="nucleotide sequence ID" value="NZ_WTYQ01000001.1"/>
</dbReference>
<dbReference type="InterPro" id="IPR037460">
    <property type="entry name" value="SEST-like"/>
</dbReference>
<comment type="caution">
    <text evidence="4">The sequence shown here is derived from an EMBL/GenBank/DDBJ whole genome shotgun (WGS) entry which is preliminary data.</text>
</comment>
<reference evidence="4 5" key="1">
    <citation type="submission" date="2019-12" db="EMBL/GenBank/DDBJ databases">
        <title>Genomic-based taxomic classification of the family Erythrobacteraceae.</title>
        <authorList>
            <person name="Xu L."/>
        </authorList>
    </citation>
    <scope>NUCLEOTIDE SEQUENCE [LARGE SCALE GENOMIC DNA]</scope>
    <source>
        <strain evidence="4 5">DSM 18604</strain>
    </source>
</reference>
<feature type="disulfide bond" evidence="2">
    <location>
        <begin position="208"/>
        <end position="256"/>
    </location>
</feature>
<proteinExistence type="predicted"/>
<keyword evidence="2" id="KW-1015">Disulfide bond</keyword>
<evidence type="ECO:0000313" key="5">
    <source>
        <dbReference type="Proteomes" id="UP000460561"/>
    </source>
</evidence>
<evidence type="ECO:0000256" key="2">
    <source>
        <dbReference type="PIRSR" id="PIRSR637460-2"/>
    </source>
</evidence>
<keyword evidence="5" id="KW-1185">Reference proteome</keyword>
<dbReference type="OrthoDB" id="5503950at2"/>
<dbReference type="PANTHER" id="PTHR37981:SF1">
    <property type="entry name" value="SGNH HYDROLASE-TYPE ESTERASE DOMAIN-CONTAINING PROTEIN"/>
    <property type="match status" value="1"/>
</dbReference>
<dbReference type="InterPro" id="IPR036514">
    <property type="entry name" value="SGNH_hydro_sf"/>
</dbReference>
<name>A0A845AC54_9SPHN</name>
<feature type="active site" evidence="1">
    <location>
        <position position="278"/>
    </location>
</feature>
<feature type="disulfide bond" evidence="2">
    <location>
        <begin position="73"/>
        <end position="97"/>
    </location>
</feature>
<feature type="active site" description="Nucleophile" evidence="1">
    <location>
        <position position="55"/>
    </location>
</feature>
<organism evidence="4 5">
    <name type="scientific">Altericroceibacterium indicum</name>
    <dbReference type="NCBI Taxonomy" id="374177"/>
    <lineage>
        <taxon>Bacteria</taxon>
        <taxon>Pseudomonadati</taxon>
        <taxon>Pseudomonadota</taxon>
        <taxon>Alphaproteobacteria</taxon>
        <taxon>Sphingomonadales</taxon>
        <taxon>Erythrobacteraceae</taxon>
        <taxon>Altericroceibacterium</taxon>
    </lineage>
</organism>
<dbReference type="InterPro" id="IPR013830">
    <property type="entry name" value="SGNH_hydro"/>
</dbReference>
<gene>
    <name evidence="4" type="ORF">GRI39_01690</name>
</gene>
<dbReference type="GO" id="GO:0004806">
    <property type="term" value="F:triacylglycerol lipase activity"/>
    <property type="evidence" value="ECO:0007669"/>
    <property type="project" value="TreeGrafter"/>
</dbReference>
<keyword evidence="4" id="KW-0378">Hydrolase</keyword>
<sequence length="297" mass="31126">MTMHTKAGSQKKWDLKAPFLALAGGLMVTGCIHPSTTSPDSALHAGDRYVALGSSYAAGPNLGPAQPGSPKRCGRTQANYATLLAQKLNLKLVDASCGGAQTKDLLHPWKELPAQLDAVTAGTRLVTVTVGGNDINFVGELFAASCRAGALGDGDTSKCAPRKPLASEEQYAALEKSMLAIANTVHQKAPKAKLVFVDYVSVVPSKSCAAAPILPEDQAPLTQMGKRLAAITAKVAKESGAMFVDAGAMSKDHDPCDPAPWAHGMNQDFDDSQGAPWHPTRLAMQDIADALASRLKR</sequence>